<evidence type="ECO:0000256" key="14">
    <source>
        <dbReference type="ARBA" id="ARBA00023212"/>
    </source>
</evidence>
<organism evidence="16">
    <name type="scientific">Timema monikensis</name>
    <dbReference type="NCBI Taxonomy" id="170555"/>
    <lineage>
        <taxon>Eukaryota</taxon>
        <taxon>Metazoa</taxon>
        <taxon>Ecdysozoa</taxon>
        <taxon>Arthropoda</taxon>
        <taxon>Hexapoda</taxon>
        <taxon>Insecta</taxon>
        <taxon>Pterygota</taxon>
        <taxon>Neoptera</taxon>
        <taxon>Polyneoptera</taxon>
        <taxon>Phasmatodea</taxon>
        <taxon>Timematodea</taxon>
        <taxon>Timematoidea</taxon>
        <taxon>Timematidae</taxon>
        <taxon>Timema</taxon>
    </lineage>
</organism>
<keyword evidence="12" id="KW-1015">Disulfide bond</keyword>
<keyword evidence="11" id="KW-0472">Membrane</keyword>
<keyword evidence="9" id="KW-0735">Signal-anchor</keyword>
<dbReference type="GO" id="GO:0007517">
    <property type="term" value="P:muscle organ development"/>
    <property type="evidence" value="ECO:0007669"/>
    <property type="project" value="InterPro"/>
</dbReference>
<dbReference type="GO" id="GO:0042383">
    <property type="term" value="C:sarcolemma"/>
    <property type="evidence" value="ECO:0007669"/>
    <property type="project" value="UniProtKB-SubCell"/>
</dbReference>
<dbReference type="GO" id="GO:0016012">
    <property type="term" value="C:sarcoglycan complex"/>
    <property type="evidence" value="ECO:0007669"/>
    <property type="project" value="InterPro"/>
</dbReference>
<keyword evidence="7" id="KW-0963">Cytoplasm</keyword>
<comment type="function">
    <text evidence="1">Component of the sarcoglycan complex, a subcomplex of the dystrophin-glycoprotein complex which forms a link between the F-actin cytoskeleton and the extracellular matrix.</text>
</comment>
<evidence type="ECO:0000256" key="10">
    <source>
        <dbReference type="ARBA" id="ARBA00022989"/>
    </source>
</evidence>
<evidence type="ECO:0000256" key="15">
    <source>
        <dbReference type="ARBA" id="ARBA00026041"/>
    </source>
</evidence>
<keyword evidence="8" id="KW-0812">Transmembrane</keyword>
<gene>
    <name evidence="16" type="ORF">TMSB3V08_LOCUS10512</name>
</gene>
<evidence type="ECO:0000256" key="3">
    <source>
        <dbReference type="ARBA" id="ARBA00004274"/>
    </source>
</evidence>
<accession>A0A7R9EJ29</accession>
<evidence type="ECO:0000313" key="16">
    <source>
        <dbReference type="EMBL" id="CAD7433848.1"/>
    </source>
</evidence>
<evidence type="ECO:0000256" key="5">
    <source>
        <dbReference type="ARBA" id="ARBA00015329"/>
    </source>
</evidence>
<evidence type="ECO:0000256" key="2">
    <source>
        <dbReference type="ARBA" id="ARBA00004245"/>
    </source>
</evidence>
<keyword evidence="13" id="KW-0325">Glycoprotein</keyword>
<dbReference type="EMBL" id="OB796848">
    <property type="protein sequence ID" value="CAD7433848.1"/>
    <property type="molecule type" value="Genomic_DNA"/>
</dbReference>
<keyword evidence="10" id="KW-1133">Transmembrane helix</keyword>
<reference evidence="16" key="1">
    <citation type="submission" date="2020-11" db="EMBL/GenBank/DDBJ databases">
        <authorList>
            <person name="Tran Van P."/>
        </authorList>
    </citation>
    <scope>NUCLEOTIDE SEQUENCE</scope>
</reference>
<dbReference type="PANTHER" id="PTHR21142">
    <property type="entry name" value="SARCOGLYCANS"/>
    <property type="match status" value="1"/>
</dbReference>
<keyword evidence="14" id="KW-0206">Cytoskeleton</keyword>
<dbReference type="GO" id="GO:0005856">
    <property type="term" value="C:cytoskeleton"/>
    <property type="evidence" value="ECO:0007669"/>
    <property type="project" value="UniProtKB-SubCell"/>
</dbReference>
<comment type="subunit">
    <text evidence="15">Cross-link to form 2 major subcomplexes: one consisting of SGCB, SGCD and SGCG and the other consisting of SGCB and SGCD. The association between SGCB and SGCG is particularly strong while SGCA is loosely associated with the other sarcoglycans.</text>
</comment>
<dbReference type="AlphaFoldDB" id="A0A7R9EJ29"/>
<comment type="subcellular location">
    <subcellularLocation>
        <location evidence="3">Cell membrane</location>
        <location evidence="3">Sarcolemma</location>
        <topology evidence="3">Single-pass type II membrane protein</topology>
    </subcellularLocation>
    <subcellularLocation>
        <location evidence="2">Cytoplasm</location>
        <location evidence="2">Cytoskeleton</location>
    </subcellularLocation>
</comment>
<evidence type="ECO:0000256" key="6">
    <source>
        <dbReference type="ARBA" id="ARBA00022475"/>
    </source>
</evidence>
<protein>
    <recommendedName>
        <fullName evidence="5">Beta-sarcoglycan</fullName>
    </recommendedName>
</protein>
<evidence type="ECO:0000256" key="7">
    <source>
        <dbReference type="ARBA" id="ARBA00022490"/>
    </source>
</evidence>
<sequence>MERDKQQQELTDNCIIALVNQCDNDDGTELGNREKLDMSLYMNSLFIRLVYEEGKPMLSGRQGMESLELVPEESLVVFYGNTDLDKIYKRDGKLEGFDECPVELTGDNGSVFINVIDSGGKGDPKISVGLNSTFIAGIKSFEVRDPMTGHPIFSTGFPNFGLPRGVEHLDVKMVQTHRITSPVSSSLDLQADKYAFLRGNEGTHVDGREIVWSADQDIFLKSVNGSVILSGREGVSLDVKNIPVAQVSPPGGNSRAAQFKVCVCMPGGKLFRVPVPVGKRIQASCNHVDISAKVNPCM</sequence>
<evidence type="ECO:0000256" key="12">
    <source>
        <dbReference type="ARBA" id="ARBA00023157"/>
    </source>
</evidence>
<name>A0A7R9EJ29_9NEOP</name>
<evidence type="ECO:0000256" key="8">
    <source>
        <dbReference type="ARBA" id="ARBA00022692"/>
    </source>
</evidence>
<evidence type="ECO:0000256" key="11">
    <source>
        <dbReference type="ARBA" id="ARBA00023136"/>
    </source>
</evidence>
<dbReference type="InterPro" id="IPR027659">
    <property type="entry name" value="Sgcb"/>
</dbReference>
<evidence type="ECO:0000256" key="9">
    <source>
        <dbReference type="ARBA" id="ARBA00022968"/>
    </source>
</evidence>
<comment type="similarity">
    <text evidence="4">Belongs to the sarcoglycan beta/delta/gamma/zeta family.</text>
</comment>
<evidence type="ECO:0000256" key="13">
    <source>
        <dbReference type="ARBA" id="ARBA00023180"/>
    </source>
</evidence>
<dbReference type="Pfam" id="PF04790">
    <property type="entry name" value="Sarcoglycan_1"/>
    <property type="match status" value="1"/>
</dbReference>
<evidence type="ECO:0000256" key="4">
    <source>
        <dbReference type="ARBA" id="ARBA00007574"/>
    </source>
</evidence>
<proteinExistence type="inferred from homology"/>
<evidence type="ECO:0000256" key="1">
    <source>
        <dbReference type="ARBA" id="ARBA00002860"/>
    </source>
</evidence>
<keyword evidence="6" id="KW-1003">Cell membrane</keyword>
<dbReference type="PANTHER" id="PTHR21142:SF2">
    <property type="entry name" value="BETA-SARCOGLYCAN"/>
    <property type="match status" value="1"/>
</dbReference>
<dbReference type="InterPro" id="IPR006875">
    <property type="entry name" value="Sarcoglycan"/>
</dbReference>